<dbReference type="Proteomes" id="UP000317835">
    <property type="component" value="Chromosome"/>
</dbReference>
<evidence type="ECO:0000259" key="3">
    <source>
        <dbReference type="Pfam" id="PF03781"/>
    </source>
</evidence>
<dbReference type="PANTHER" id="PTHR23150:SF19">
    <property type="entry name" value="FORMYLGLYCINE-GENERATING ENZYME"/>
    <property type="match status" value="1"/>
</dbReference>
<feature type="transmembrane region" description="Helical" evidence="2">
    <location>
        <begin position="119"/>
        <end position="140"/>
    </location>
</feature>
<keyword evidence="5" id="KW-1185">Reference proteome</keyword>
<feature type="region of interest" description="Disordered" evidence="1">
    <location>
        <begin position="1"/>
        <end position="107"/>
    </location>
</feature>
<dbReference type="InterPro" id="IPR016187">
    <property type="entry name" value="CTDL_fold"/>
</dbReference>
<dbReference type="Gene3D" id="3.90.1580.10">
    <property type="entry name" value="paralog of FGE (formylglycine-generating enzyme)"/>
    <property type="match status" value="1"/>
</dbReference>
<proteinExistence type="predicted"/>
<dbReference type="Pfam" id="PF03781">
    <property type="entry name" value="FGE-sulfatase"/>
    <property type="match status" value="1"/>
</dbReference>
<evidence type="ECO:0000313" key="5">
    <source>
        <dbReference type="Proteomes" id="UP000317835"/>
    </source>
</evidence>
<dbReference type="GO" id="GO:0120147">
    <property type="term" value="F:formylglycine-generating oxidase activity"/>
    <property type="evidence" value="ECO:0007669"/>
    <property type="project" value="TreeGrafter"/>
</dbReference>
<feature type="region of interest" description="Disordered" evidence="1">
    <location>
        <begin position="555"/>
        <end position="576"/>
    </location>
</feature>
<feature type="domain" description="Sulfatase-modifying factor enzyme-like" evidence="3">
    <location>
        <begin position="313"/>
        <end position="533"/>
    </location>
</feature>
<feature type="compositionally biased region" description="Polar residues" evidence="1">
    <location>
        <begin position="494"/>
        <end position="506"/>
    </location>
</feature>
<feature type="region of interest" description="Disordered" evidence="1">
    <location>
        <begin position="225"/>
        <end position="274"/>
    </location>
</feature>
<organism evidence="4 5">
    <name type="scientific">Tautonia plasticadhaerens</name>
    <dbReference type="NCBI Taxonomy" id="2527974"/>
    <lineage>
        <taxon>Bacteria</taxon>
        <taxon>Pseudomonadati</taxon>
        <taxon>Planctomycetota</taxon>
        <taxon>Planctomycetia</taxon>
        <taxon>Isosphaerales</taxon>
        <taxon>Isosphaeraceae</taxon>
        <taxon>Tautonia</taxon>
    </lineage>
</organism>
<dbReference type="AlphaFoldDB" id="A0A518H3E9"/>
<dbReference type="InterPro" id="IPR005532">
    <property type="entry name" value="SUMF_dom"/>
</dbReference>
<accession>A0A518H3E9</accession>
<dbReference type="EMBL" id="CP036426">
    <property type="protein sequence ID" value="QDV35364.1"/>
    <property type="molecule type" value="Genomic_DNA"/>
</dbReference>
<keyword evidence="2" id="KW-1133">Transmembrane helix</keyword>
<keyword evidence="4" id="KW-0808">Transferase</keyword>
<dbReference type="InterPro" id="IPR042095">
    <property type="entry name" value="SUMF_sf"/>
</dbReference>
<keyword evidence="4" id="KW-0418">Kinase</keyword>
<dbReference type="PANTHER" id="PTHR23150">
    <property type="entry name" value="SULFATASE MODIFYING FACTOR 1, 2"/>
    <property type="match status" value="1"/>
</dbReference>
<dbReference type="SUPFAM" id="SSF56436">
    <property type="entry name" value="C-type lectin-like"/>
    <property type="match status" value="1"/>
</dbReference>
<keyword evidence="2" id="KW-0812">Transmembrane</keyword>
<evidence type="ECO:0000256" key="1">
    <source>
        <dbReference type="SAM" id="MobiDB-lite"/>
    </source>
</evidence>
<dbReference type="EC" id="2.7.11.1" evidence="4"/>
<protein>
    <submittedName>
        <fullName evidence="4">Serine/threonine-protein kinase pkn1</fullName>
        <ecNumber evidence="4">2.7.11.1</ecNumber>
    </submittedName>
</protein>
<name>A0A518H3E9_9BACT</name>
<dbReference type="RefSeq" id="WP_145270912.1">
    <property type="nucleotide sequence ID" value="NZ_CP036426.1"/>
</dbReference>
<evidence type="ECO:0000313" key="4">
    <source>
        <dbReference type="EMBL" id="QDV35364.1"/>
    </source>
</evidence>
<evidence type="ECO:0000256" key="2">
    <source>
        <dbReference type="SAM" id="Phobius"/>
    </source>
</evidence>
<sequence length="576" mass="61427">MAEPTSSEYELALPPTGEPRPRRPTPPTGDDDGPPARKVPPSPPKPLPRISKSVPLSAEEAEQQSAPDDGPPRRSRRERAAARSRGRQAPKDEGQEDGQTLVAPTPTLDTVETRHRVRLLLGIVAASAVVLAIAMVVRAVGGGSADEEGLYVVDASQMFPPHQRPGGAPVVVAKADDEAPARDLYTRARAAMSIELARSQLQRIVDSYPNTRTAVEARAALGRVAQGRPPFPDVPTLSPSGFPVAAPTPDPAGTDVASASPEPTPAAEPEPEPIPEPELVVRVLPPGFSPHPDAREHPSGWPSRIVCEADGMTMVLIPGGTYIVGRDSGSPNEGPAHRVELPSYYLDEHEVTVGQFASYREAMTDRGEAVLPAPEELTRLGLTDRHPVVLTSAKEALRYAGWAGRSLPTEAQWEAAARGPEGLIRPWGAGAPPWTDRRAPRQLDPVMSYPSDRSPSGVFDLAANTWEWTVDWFSGDAYASRAGRIPFNPAGPANPSTTPARQTVRGSSPEHDLSYREGMRVETRLPYLGFRCALNVEGLPLPGDPPRTGAIPIPGPVRAPAPPVSRPRAGGSLVPF</sequence>
<gene>
    <name evidence="4" type="primary">pkn1_2</name>
    <name evidence="4" type="ORF">ElP_32670</name>
</gene>
<dbReference type="GO" id="GO:0004674">
    <property type="term" value="F:protein serine/threonine kinase activity"/>
    <property type="evidence" value="ECO:0007669"/>
    <property type="project" value="UniProtKB-EC"/>
</dbReference>
<feature type="compositionally biased region" description="Basic residues" evidence="1">
    <location>
        <begin position="73"/>
        <end position="88"/>
    </location>
</feature>
<keyword evidence="2" id="KW-0472">Membrane</keyword>
<feature type="compositionally biased region" description="Pro residues" evidence="1">
    <location>
        <begin position="37"/>
        <end position="47"/>
    </location>
</feature>
<dbReference type="InterPro" id="IPR051043">
    <property type="entry name" value="Sulfatase_Mod_Factor_Kinase"/>
</dbReference>
<dbReference type="KEGG" id="tpla:ElP_32670"/>
<feature type="compositionally biased region" description="Pro residues" evidence="1">
    <location>
        <begin position="555"/>
        <end position="565"/>
    </location>
</feature>
<reference evidence="4 5" key="1">
    <citation type="submission" date="2019-02" db="EMBL/GenBank/DDBJ databases">
        <title>Deep-cultivation of Planctomycetes and their phenomic and genomic characterization uncovers novel biology.</title>
        <authorList>
            <person name="Wiegand S."/>
            <person name="Jogler M."/>
            <person name="Boedeker C."/>
            <person name="Pinto D."/>
            <person name="Vollmers J."/>
            <person name="Rivas-Marin E."/>
            <person name="Kohn T."/>
            <person name="Peeters S.H."/>
            <person name="Heuer A."/>
            <person name="Rast P."/>
            <person name="Oberbeckmann S."/>
            <person name="Bunk B."/>
            <person name="Jeske O."/>
            <person name="Meyerdierks A."/>
            <person name="Storesund J.E."/>
            <person name="Kallscheuer N."/>
            <person name="Luecker S."/>
            <person name="Lage O.M."/>
            <person name="Pohl T."/>
            <person name="Merkel B.J."/>
            <person name="Hornburger P."/>
            <person name="Mueller R.-W."/>
            <person name="Bruemmer F."/>
            <person name="Labrenz M."/>
            <person name="Spormann A.M."/>
            <person name="Op den Camp H."/>
            <person name="Overmann J."/>
            <person name="Amann R."/>
            <person name="Jetten M.S.M."/>
            <person name="Mascher T."/>
            <person name="Medema M.H."/>
            <person name="Devos D.P."/>
            <person name="Kaster A.-K."/>
            <person name="Ovreas L."/>
            <person name="Rohde M."/>
            <person name="Galperin M.Y."/>
            <person name="Jogler C."/>
        </authorList>
    </citation>
    <scope>NUCLEOTIDE SEQUENCE [LARGE SCALE GENOMIC DNA]</scope>
    <source>
        <strain evidence="4 5">ElP</strain>
    </source>
</reference>
<feature type="compositionally biased region" description="Low complexity" evidence="1">
    <location>
        <begin position="566"/>
        <end position="576"/>
    </location>
</feature>
<dbReference type="OrthoDB" id="9812426at2"/>
<feature type="region of interest" description="Disordered" evidence="1">
    <location>
        <begin position="488"/>
        <end position="513"/>
    </location>
</feature>